<keyword evidence="6" id="KW-0998">Cell outer membrane</keyword>
<dbReference type="InterPro" id="IPR021731">
    <property type="entry name" value="AMIN_dom"/>
</dbReference>
<dbReference type="Gene3D" id="3.30.1370.130">
    <property type="match status" value="1"/>
</dbReference>
<evidence type="ECO:0000256" key="7">
    <source>
        <dbReference type="RuleBase" id="RU004003"/>
    </source>
</evidence>
<evidence type="ECO:0000256" key="3">
    <source>
        <dbReference type="ARBA" id="ARBA00022729"/>
    </source>
</evidence>
<evidence type="ECO:0000256" key="5">
    <source>
        <dbReference type="ARBA" id="ARBA00023136"/>
    </source>
</evidence>
<organism evidence="10 11">
    <name type="scientific">Trichloromonas acetexigens</name>
    <dbReference type="NCBI Taxonomy" id="38815"/>
    <lineage>
        <taxon>Bacteria</taxon>
        <taxon>Pseudomonadati</taxon>
        <taxon>Thermodesulfobacteriota</taxon>
        <taxon>Desulfuromonadia</taxon>
        <taxon>Desulfuromonadales</taxon>
        <taxon>Trichloromonadaceae</taxon>
        <taxon>Trichloromonas</taxon>
    </lineage>
</organism>
<keyword evidence="11" id="KW-1185">Reference proteome</keyword>
<dbReference type="Pfam" id="PF03958">
    <property type="entry name" value="Secretin_N"/>
    <property type="match status" value="1"/>
</dbReference>
<keyword evidence="2 8" id="KW-0813">Transport</keyword>
<comment type="similarity">
    <text evidence="7">Belongs to the bacterial secretin family.</text>
</comment>
<dbReference type="RefSeq" id="WP_092053356.1">
    <property type="nucleotide sequence ID" value="NZ_FOJJ01000001.1"/>
</dbReference>
<dbReference type="PANTHER" id="PTHR30604:SF1">
    <property type="entry name" value="DNA UTILIZATION PROTEIN HOFQ"/>
    <property type="match status" value="1"/>
</dbReference>
<dbReference type="GO" id="GO:0009279">
    <property type="term" value="C:cell outer membrane"/>
    <property type="evidence" value="ECO:0007669"/>
    <property type="project" value="UniProtKB-SubCell"/>
</dbReference>
<gene>
    <name evidence="10" type="primary">pilQ</name>
    <name evidence="10" type="ORF">FL622_02765</name>
</gene>
<dbReference type="SMART" id="SM00965">
    <property type="entry name" value="STN"/>
    <property type="match status" value="1"/>
</dbReference>
<evidence type="ECO:0000256" key="2">
    <source>
        <dbReference type="ARBA" id="ARBA00022448"/>
    </source>
</evidence>
<name>A0A550JLM6_9BACT</name>
<dbReference type="Proteomes" id="UP000317155">
    <property type="component" value="Unassembled WGS sequence"/>
</dbReference>
<evidence type="ECO:0000256" key="4">
    <source>
        <dbReference type="ARBA" id="ARBA00022927"/>
    </source>
</evidence>
<protein>
    <submittedName>
        <fullName evidence="10">Type IV pilus secretin PilQ</fullName>
    </submittedName>
</protein>
<keyword evidence="5" id="KW-0472">Membrane</keyword>
<dbReference type="InterPro" id="IPR005644">
    <property type="entry name" value="NolW-like"/>
</dbReference>
<sequence>MKDFKMKKNGRRILWSFLLVLLISVWGVGSLTAAEPTQGGDSALSTAETPEPAAASSATAWLVSGVDMQPGRAVFVTEGKVEKFLHFTLADPARLVVDLYGVRPSFSERVFAAQAGFSQVRVGTYQDRTRFVFDAAASGLPNYHLARQADQIVLIWDGGRAVSTVPSPSVASRVGGRVDVTAINFAKDGGKSQLIIDLSGPAAIEPAVKQGNLVRFGVNNASISQALRRTFDSHSFPSAMLRATPYTVMNGKRQDVRFAVELKGDVSYQLLQQPNKLILVVDDGAYTAPATASNVPLPVPVSSFAPAVQLAAAPVAEVDGAQVPLQPLEKEVVYTGEKIQLVFDDADVRDIFQLIAEVSDLNIIVSDEVKGSITLRLIDVPWDQALDLILETKNLGMLKKGNVVRVLPKEQIRSMEEAKFTAARNKEKLEDLVTEVVPVSYTAIKNVEGPSKELMTERGKLTADDRNKQIIVTDIPSVITAIKKLVAILDTPERQVMIEARIVEADSTFNRNLGVNWGFGYADRIKDSFSEAIDAGANSGWLGDSNLGFGGNFIIPPAGASMAQAAGIGGGIQFAKFAADALTLDLRLSAMESQGSGKIISRPRVTTLNGEKAKISQGTMIPYQTVSNDEITTELVEAALSLEVTPVINPDNSIILDIKATNSSPGTTVATGAGAAPEIDSKEAETKVLVKDGETTVIGGIFVENNDFAENGVPILRSIPFLGNLFKSTQKNNLRSELLIFITPRIIK</sequence>
<dbReference type="InterPro" id="IPR001775">
    <property type="entry name" value="GspD/PilQ"/>
</dbReference>
<dbReference type="Pfam" id="PF11741">
    <property type="entry name" value="AMIN"/>
    <property type="match status" value="1"/>
</dbReference>
<keyword evidence="3" id="KW-0732">Signal</keyword>
<comment type="caution">
    <text evidence="10">The sequence shown here is derived from an EMBL/GenBank/DDBJ whole genome shotgun (WGS) entry which is preliminary data.</text>
</comment>
<dbReference type="Gene3D" id="3.30.1370.120">
    <property type="match status" value="1"/>
</dbReference>
<dbReference type="NCBIfam" id="TIGR02515">
    <property type="entry name" value="IV_pilus_PilQ"/>
    <property type="match status" value="1"/>
</dbReference>
<dbReference type="InterPro" id="IPR038591">
    <property type="entry name" value="NolW-like_sf"/>
</dbReference>
<dbReference type="InterPro" id="IPR013355">
    <property type="entry name" value="Pilus_4_PilQ"/>
</dbReference>
<comment type="subcellular location">
    <subcellularLocation>
        <location evidence="8">Cell outer membrane</location>
    </subcellularLocation>
    <subcellularLocation>
        <location evidence="1">Membrane</location>
    </subcellularLocation>
</comment>
<dbReference type="PRINTS" id="PR00811">
    <property type="entry name" value="BCTERIALGSPD"/>
</dbReference>
<dbReference type="InterPro" id="IPR004846">
    <property type="entry name" value="T2SS/T3SS_dom"/>
</dbReference>
<evidence type="ECO:0000256" key="1">
    <source>
        <dbReference type="ARBA" id="ARBA00004370"/>
    </source>
</evidence>
<dbReference type="InterPro" id="IPR051808">
    <property type="entry name" value="Type_IV_pilus_biogenesis"/>
</dbReference>
<dbReference type="Pfam" id="PF00263">
    <property type="entry name" value="Secretin"/>
    <property type="match status" value="1"/>
</dbReference>
<dbReference type="InterPro" id="IPR011662">
    <property type="entry name" value="Secretin/TonB_short_N"/>
</dbReference>
<dbReference type="Gene3D" id="2.60.40.3500">
    <property type="match status" value="1"/>
</dbReference>
<dbReference type="PANTHER" id="PTHR30604">
    <property type="entry name" value="PROTEIN TRANSPORT PROTEIN HOFQ"/>
    <property type="match status" value="1"/>
</dbReference>
<accession>A0A550JLM6</accession>
<feature type="domain" description="Secretin/TonB short N-terminal" evidence="9">
    <location>
        <begin position="361"/>
        <end position="409"/>
    </location>
</feature>
<dbReference type="OrthoDB" id="9775455at2"/>
<dbReference type="GO" id="GO:0009306">
    <property type="term" value="P:protein secretion"/>
    <property type="evidence" value="ECO:0007669"/>
    <property type="project" value="InterPro"/>
</dbReference>
<proteinExistence type="inferred from homology"/>
<evidence type="ECO:0000313" key="11">
    <source>
        <dbReference type="Proteomes" id="UP000317155"/>
    </source>
</evidence>
<dbReference type="AlphaFoldDB" id="A0A550JLM6"/>
<evidence type="ECO:0000313" key="10">
    <source>
        <dbReference type="EMBL" id="TRO84118.1"/>
    </source>
</evidence>
<evidence type="ECO:0000259" key="9">
    <source>
        <dbReference type="SMART" id="SM00965"/>
    </source>
</evidence>
<keyword evidence="4" id="KW-0653">Protein transport</keyword>
<dbReference type="EMBL" id="VJVV01000001">
    <property type="protein sequence ID" value="TRO84118.1"/>
    <property type="molecule type" value="Genomic_DNA"/>
</dbReference>
<evidence type="ECO:0000256" key="6">
    <source>
        <dbReference type="ARBA" id="ARBA00023237"/>
    </source>
</evidence>
<evidence type="ECO:0000256" key="8">
    <source>
        <dbReference type="RuleBase" id="RU004004"/>
    </source>
</evidence>
<reference evidence="10 11" key="1">
    <citation type="submission" date="2019-07" db="EMBL/GenBank/DDBJ databases">
        <title>Insights of Desulfuromonas acetexigens electromicrobiology.</title>
        <authorList>
            <person name="Katuri K."/>
            <person name="Sapireddy V."/>
            <person name="Shaw D.R."/>
            <person name="Saikaly P."/>
        </authorList>
    </citation>
    <scope>NUCLEOTIDE SEQUENCE [LARGE SCALE GENOMIC DNA]</scope>
    <source>
        <strain evidence="10 11">2873</strain>
    </source>
</reference>